<dbReference type="RefSeq" id="WP_144685616.1">
    <property type="nucleotide sequence ID" value="NZ_VLLC01000021.1"/>
</dbReference>
<keyword evidence="3" id="KW-1185">Reference proteome</keyword>
<gene>
    <name evidence="2" type="ORF">LZ24_02516</name>
</gene>
<dbReference type="OrthoDB" id="5339985at2"/>
<organism evidence="2 3">
    <name type="scientific">Desulfobotulus alkaliphilus</name>
    <dbReference type="NCBI Taxonomy" id="622671"/>
    <lineage>
        <taxon>Bacteria</taxon>
        <taxon>Pseudomonadati</taxon>
        <taxon>Thermodesulfobacteriota</taxon>
        <taxon>Desulfobacteria</taxon>
        <taxon>Desulfobacterales</taxon>
        <taxon>Desulfobacteraceae</taxon>
        <taxon>Desulfobotulus</taxon>
    </lineage>
</organism>
<protein>
    <recommendedName>
        <fullName evidence="4">Coiled coil domain-containing protein</fullName>
    </recommendedName>
</protein>
<evidence type="ECO:0000313" key="3">
    <source>
        <dbReference type="Proteomes" id="UP000318307"/>
    </source>
</evidence>
<sequence length="96" mass="10885">MSMKKEYEQKLQAQLDEWGIRIDKLKAKADIKKADAQLEYHKQIEELRSQRESASNKLAELKSASGDAWEDLKAGIDSSWDSLGNAVKSAVSRFKD</sequence>
<dbReference type="AlphaFoldDB" id="A0A562RI25"/>
<feature type="coiled-coil region" evidence="1">
    <location>
        <begin position="8"/>
        <end position="64"/>
    </location>
</feature>
<comment type="caution">
    <text evidence="2">The sequence shown here is derived from an EMBL/GenBank/DDBJ whole genome shotgun (WGS) entry which is preliminary data.</text>
</comment>
<evidence type="ECO:0008006" key="4">
    <source>
        <dbReference type="Google" id="ProtNLM"/>
    </source>
</evidence>
<evidence type="ECO:0000256" key="1">
    <source>
        <dbReference type="SAM" id="Coils"/>
    </source>
</evidence>
<dbReference type="Proteomes" id="UP000318307">
    <property type="component" value="Unassembled WGS sequence"/>
</dbReference>
<accession>A0A562RI25</accession>
<dbReference type="EMBL" id="VLLC01000021">
    <property type="protein sequence ID" value="TWI68543.1"/>
    <property type="molecule type" value="Genomic_DNA"/>
</dbReference>
<proteinExistence type="predicted"/>
<reference evidence="2 3" key="1">
    <citation type="submission" date="2019-07" db="EMBL/GenBank/DDBJ databases">
        <title>Genome sequencing of 100 strains of the haloalkaliphilic chemolithoautotrophic sulfur-oxidizing bacterium Thioalkalivibrio.</title>
        <authorList>
            <person name="Muyzer G."/>
        </authorList>
    </citation>
    <scope>NUCLEOTIDE SEQUENCE [LARGE SCALE GENOMIC DNA]</scope>
    <source>
        <strain evidence="2 3">ASO4-4</strain>
    </source>
</reference>
<evidence type="ECO:0000313" key="2">
    <source>
        <dbReference type="EMBL" id="TWI68543.1"/>
    </source>
</evidence>
<name>A0A562RI25_9BACT</name>
<keyword evidence="1" id="KW-0175">Coiled coil</keyword>